<comment type="caution">
    <text evidence="6">The sequence shown here is derived from an EMBL/GenBank/DDBJ whole genome shotgun (WGS) entry which is preliminary data.</text>
</comment>
<evidence type="ECO:0000256" key="2">
    <source>
        <dbReference type="PIRNR" id="PIRNR001365"/>
    </source>
</evidence>
<evidence type="ECO:0000313" key="6">
    <source>
        <dbReference type="EMBL" id="EAK0452248.1"/>
    </source>
</evidence>
<dbReference type="AlphaFoldDB" id="A0A5L4M6B9"/>
<proteinExistence type="inferred from homology"/>
<evidence type="ECO:0000313" key="5">
    <source>
        <dbReference type="EMBL" id="EAI5407192.1"/>
    </source>
</evidence>
<dbReference type="SMART" id="SM01130">
    <property type="entry name" value="DHDPS"/>
    <property type="match status" value="1"/>
</dbReference>
<evidence type="ECO:0000313" key="8">
    <source>
        <dbReference type="Proteomes" id="UP000557842"/>
    </source>
</evidence>
<dbReference type="EMBL" id="AACCXK010000002">
    <property type="protein sequence ID" value="EAK0452248.1"/>
    <property type="molecule type" value="Genomic_DNA"/>
</dbReference>
<reference evidence="6 8" key="1">
    <citation type="submission" date="2018-05" db="EMBL/GenBank/DDBJ databases">
        <authorList>
            <consortium name="PulseNet: The National Subtyping Network for Foodborne Disease Surveillance"/>
            <person name="Tarr C.L."/>
            <person name="Trees E."/>
            <person name="Katz L.S."/>
            <person name="Carleton-Romer H.A."/>
            <person name="Stroika S."/>
            <person name="Kucerova Z."/>
            <person name="Roache K.F."/>
            <person name="Sabol A.L."/>
            <person name="Besser J."/>
            <person name="Gerner-Smidt P."/>
        </authorList>
    </citation>
    <scope>NUCLEOTIDE SEQUENCE</scope>
    <source>
        <strain evidence="6">2014D-0197</strain>
        <strain evidence="5 8">2016D-0221</strain>
        <strain evidence="7">D4313</strain>
    </source>
</reference>
<organism evidence="6">
    <name type="scientific">Campylobacter fetus</name>
    <dbReference type="NCBI Taxonomy" id="196"/>
    <lineage>
        <taxon>Bacteria</taxon>
        <taxon>Pseudomonadati</taxon>
        <taxon>Campylobacterota</taxon>
        <taxon>Epsilonproteobacteria</taxon>
        <taxon>Campylobacterales</taxon>
        <taxon>Campylobacteraceae</taxon>
        <taxon>Campylobacter</taxon>
    </lineage>
</organism>
<protein>
    <submittedName>
        <fullName evidence="6">Dihydrodipicolinate synthase family protein</fullName>
    </submittedName>
</protein>
<evidence type="ECO:0000256" key="1">
    <source>
        <dbReference type="ARBA" id="ARBA00023239"/>
    </source>
</evidence>
<evidence type="ECO:0000256" key="4">
    <source>
        <dbReference type="PIRSR" id="PIRSR001365-2"/>
    </source>
</evidence>
<dbReference type="EMBL" id="AABQDW010000001">
    <property type="protein sequence ID" value="EAI5407192.1"/>
    <property type="molecule type" value="Genomic_DNA"/>
</dbReference>
<dbReference type="GO" id="GO:0005829">
    <property type="term" value="C:cytosol"/>
    <property type="evidence" value="ECO:0007669"/>
    <property type="project" value="TreeGrafter"/>
</dbReference>
<dbReference type="SUPFAM" id="SSF51569">
    <property type="entry name" value="Aldolase"/>
    <property type="match status" value="1"/>
</dbReference>
<feature type="binding site" evidence="4">
    <location>
        <position position="203"/>
    </location>
    <ligand>
        <name>pyruvate</name>
        <dbReference type="ChEBI" id="CHEBI:15361"/>
    </ligand>
</feature>
<dbReference type="Proteomes" id="UP000557842">
    <property type="component" value="Unassembled WGS sequence"/>
</dbReference>
<evidence type="ECO:0000256" key="3">
    <source>
        <dbReference type="PIRSR" id="PIRSR001365-1"/>
    </source>
</evidence>
<accession>A0A5L4M6B9</accession>
<keyword evidence="1 2" id="KW-0456">Lyase</keyword>
<dbReference type="Gene3D" id="3.20.20.70">
    <property type="entry name" value="Aldolase class I"/>
    <property type="match status" value="1"/>
</dbReference>
<gene>
    <name evidence="6" type="ORF">AAH17_01030</name>
    <name evidence="7" type="ORF">AAH24_01130</name>
    <name evidence="5" type="ORF">BVH53_00485</name>
</gene>
<dbReference type="InterPro" id="IPR013785">
    <property type="entry name" value="Aldolase_TIM"/>
</dbReference>
<dbReference type="GO" id="GO:0016829">
    <property type="term" value="F:lyase activity"/>
    <property type="evidence" value="ECO:0007669"/>
    <property type="project" value="UniProtKB-KW"/>
</dbReference>
<dbReference type="PRINTS" id="PR00146">
    <property type="entry name" value="DHPICSNTHASE"/>
</dbReference>
<dbReference type="EMBL" id="AACCXM010000001">
    <property type="protein sequence ID" value="EAK0467979.1"/>
    <property type="molecule type" value="Genomic_DNA"/>
</dbReference>
<feature type="active site" description="Proton donor/acceptor" evidence="3">
    <location>
        <position position="131"/>
    </location>
</feature>
<dbReference type="RefSeq" id="WP_065843824.1">
    <property type="nucleotide sequence ID" value="NZ_AABUZP020000005.1"/>
</dbReference>
<dbReference type="InterPro" id="IPR002220">
    <property type="entry name" value="DapA-like"/>
</dbReference>
<comment type="similarity">
    <text evidence="2">Belongs to the DapA family.</text>
</comment>
<dbReference type="Pfam" id="PF00701">
    <property type="entry name" value="DHDPS"/>
    <property type="match status" value="1"/>
</dbReference>
<dbReference type="PANTHER" id="PTHR12128">
    <property type="entry name" value="DIHYDRODIPICOLINATE SYNTHASE"/>
    <property type="match status" value="1"/>
</dbReference>
<feature type="binding site" evidence="4">
    <location>
        <position position="45"/>
    </location>
    <ligand>
        <name>pyruvate</name>
        <dbReference type="ChEBI" id="CHEBI:15361"/>
    </ligand>
</feature>
<sequence>MKSVIYTPTVTIFDDEQNIDLKANARLLEYLCEFSLDGFVLFGSTGEFTAFDTEQKKKLIDLYLKISKYPLFVGTGSLNFKECVELSNYSIDNGAKGVLVVSPYYYAASQENLFDYYDKLAKMVHGNIFIYNYPARTGNDISSKTVLKLIERNINIKGIKDTTPMVSHTKEIIEATKQHNFSVYSGFDDHFVDNIFAGGVGCISGLSNIAPDIWTKLVKSANDNDFINLKNCSSAINKLMQLYTLDANFSLIFKKLLNLNGLNLNENAIFPFNSLDEIKFEKAKMILEDARRLVK</sequence>
<name>A0A5L4M6B9_CAMFE</name>
<dbReference type="PANTHER" id="PTHR12128:SF28">
    <property type="entry name" value="2-DEHYDRO-3-DEOXY-D-GLUCONATE ALDOLASE YAGE-RELATED"/>
    <property type="match status" value="1"/>
</dbReference>
<dbReference type="PIRSF" id="PIRSF001365">
    <property type="entry name" value="DHDPS"/>
    <property type="match status" value="1"/>
</dbReference>
<evidence type="ECO:0000313" key="7">
    <source>
        <dbReference type="EMBL" id="EAK0467979.1"/>
    </source>
</evidence>
<feature type="active site" description="Schiff-base intermediate with substrate" evidence="3">
    <location>
        <position position="160"/>
    </location>
</feature>
<dbReference type="CDD" id="cd00408">
    <property type="entry name" value="DHDPS-like"/>
    <property type="match status" value="1"/>
</dbReference>